<accession>A0A1G7U3J4</accession>
<dbReference type="AlphaFoldDB" id="A0A1G7U3J4"/>
<gene>
    <name evidence="1" type="ORF">SAMN05216605_10240</name>
</gene>
<name>A0A1G7U3J4_9PSED</name>
<evidence type="ECO:0008006" key="3">
    <source>
        <dbReference type="Google" id="ProtNLM"/>
    </source>
</evidence>
<sequence>MNLLRMYDRAFSGITIDEIRRRIAIFEEHSASWETDETLAFILDLAMGQSGYARTPRIPISRRSYPRNTNFIRVRNLKDEPTEKELFIGDMWEAPAKHVKPGRLNVTGEQFLYTTEGQTKAPKLEVGIEEGDPYLLIFYKSIDDIELIDVGWQDETIPEYFGAHAEKAREILDFINTSFRKDDIYIISNIIAKEIHLGGFDGWCYPSVKLDGAINACFNLQAKGKLDFSGAFVARDLGGQQQVITVCVDGNAGLALFSDWTDENSLAKKFYDEIWADYMQTGNLADLKENNKSTDPELLYILKLDI</sequence>
<protein>
    <recommendedName>
        <fullName evidence="3">RES domain-containing protein</fullName>
    </recommendedName>
</protein>
<dbReference type="OrthoDB" id="4948684at2"/>
<keyword evidence="2" id="KW-1185">Reference proteome</keyword>
<proteinExistence type="predicted"/>
<dbReference type="Proteomes" id="UP000182894">
    <property type="component" value="Unassembled WGS sequence"/>
</dbReference>
<dbReference type="RefSeq" id="WP_074750340.1">
    <property type="nucleotide sequence ID" value="NZ_FNCO01000002.1"/>
</dbReference>
<reference evidence="2" key="1">
    <citation type="submission" date="2016-10" db="EMBL/GenBank/DDBJ databases">
        <authorList>
            <person name="Varghese N."/>
            <person name="Submissions S."/>
        </authorList>
    </citation>
    <scope>NUCLEOTIDE SEQUENCE [LARGE SCALE GENOMIC DNA]</scope>
    <source>
        <strain evidence="2">ATCC 700689</strain>
    </source>
</reference>
<evidence type="ECO:0000313" key="2">
    <source>
        <dbReference type="Proteomes" id="UP000182894"/>
    </source>
</evidence>
<dbReference type="EMBL" id="FNCO01000002">
    <property type="protein sequence ID" value="SDG42136.1"/>
    <property type="molecule type" value="Genomic_DNA"/>
</dbReference>
<evidence type="ECO:0000313" key="1">
    <source>
        <dbReference type="EMBL" id="SDG42136.1"/>
    </source>
</evidence>
<organism evidence="1 2">
    <name type="scientific">Pseudomonas abietaniphila</name>
    <dbReference type="NCBI Taxonomy" id="89065"/>
    <lineage>
        <taxon>Bacteria</taxon>
        <taxon>Pseudomonadati</taxon>
        <taxon>Pseudomonadota</taxon>
        <taxon>Gammaproteobacteria</taxon>
        <taxon>Pseudomonadales</taxon>
        <taxon>Pseudomonadaceae</taxon>
        <taxon>Pseudomonas</taxon>
    </lineage>
</organism>